<dbReference type="GO" id="GO:0009396">
    <property type="term" value="P:folic acid-containing compound biosynthetic process"/>
    <property type="evidence" value="ECO:0007669"/>
    <property type="project" value="TreeGrafter"/>
</dbReference>
<dbReference type="STRING" id="336963.C4JFU3"/>
<dbReference type="GeneID" id="8437938"/>
<dbReference type="KEGG" id="ure:UREG_02427"/>
<evidence type="ECO:0000256" key="2">
    <source>
        <dbReference type="ARBA" id="ARBA00022741"/>
    </source>
</evidence>
<accession>C4JFU3</accession>
<reference evidence="7" key="1">
    <citation type="journal article" date="2009" name="Genome Res.">
        <title>Comparative genomic analyses of the human fungal pathogens Coccidioides and their relatives.</title>
        <authorList>
            <person name="Sharpton T.J."/>
            <person name="Stajich J.E."/>
            <person name="Rounsley S.D."/>
            <person name="Gardner M.J."/>
            <person name="Wortman J.R."/>
            <person name="Jordar V.S."/>
            <person name="Maiti R."/>
            <person name="Kodira C.D."/>
            <person name="Neafsey D.E."/>
            <person name="Zeng Q."/>
            <person name="Hung C.-Y."/>
            <person name="McMahan C."/>
            <person name="Muszewska A."/>
            <person name="Grynberg M."/>
            <person name="Mandel M.A."/>
            <person name="Kellner E.M."/>
            <person name="Barker B.M."/>
            <person name="Galgiani J.N."/>
            <person name="Orbach M.J."/>
            <person name="Kirkland T.N."/>
            <person name="Cole G.T."/>
            <person name="Henn M.R."/>
            <person name="Birren B.W."/>
            <person name="Taylor J.W."/>
        </authorList>
    </citation>
    <scope>NUCLEOTIDE SEQUENCE [LARGE SCALE GENOMIC DNA]</scope>
    <source>
        <strain evidence="7">UAMH 1704</strain>
    </source>
</reference>
<dbReference type="PANTHER" id="PTHR23407:SF1">
    <property type="entry name" value="5-FORMYLTETRAHYDROFOLATE CYCLO-LIGASE"/>
    <property type="match status" value="1"/>
</dbReference>
<organism evidence="6 7">
    <name type="scientific">Uncinocarpus reesii (strain UAMH 1704)</name>
    <dbReference type="NCBI Taxonomy" id="336963"/>
    <lineage>
        <taxon>Eukaryota</taxon>
        <taxon>Fungi</taxon>
        <taxon>Dikarya</taxon>
        <taxon>Ascomycota</taxon>
        <taxon>Pezizomycotina</taxon>
        <taxon>Eurotiomycetes</taxon>
        <taxon>Eurotiomycetidae</taxon>
        <taxon>Onygenales</taxon>
        <taxon>Onygenaceae</taxon>
        <taxon>Uncinocarpus</taxon>
    </lineage>
</organism>
<dbReference type="FunCoup" id="C4JFU3">
    <property type="interactions" value="185"/>
</dbReference>
<dbReference type="GO" id="GO:0035999">
    <property type="term" value="P:tetrahydrofolate interconversion"/>
    <property type="evidence" value="ECO:0007669"/>
    <property type="project" value="TreeGrafter"/>
</dbReference>
<dbReference type="Pfam" id="PF01812">
    <property type="entry name" value="5-FTHF_cyc-lig"/>
    <property type="match status" value="1"/>
</dbReference>
<dbReference type="InterPro" id="IPR002698">
    <property type="entry name" value="FTHF_cligase"/>
</dbReference>
<proteinExistence type="inferred from homology"/>
<dbReference type="EC" id="6.3.3.2" evidence="5"/>
<dbReference type="PANTHER" id="PTHR23407">
    <property type="entry name" value="ATPASE INHIBITOR/5-FORMYLTETRAHYDROFOLATE CYCLO-LIGASE"/>
    <property type="match status" value="1"/>
</dbReference>
<dbReference type="InParanoid" id="C4JFU3"/>
<dbReference type="GO" id="GO:0030272">
    <property type="term" value="F:5-formyltetrahydrofolate cyclo-ligase activity"/>
    <property type="evidence" value="ECO:0007669"/>
    <property type="project" value="UniProtKB-EC"/>
</dbReference>
<evidence type="ECO:0000256" key="4">
    <source>
        <dbReference type="ARBA" id="ARBA00036539"/>
    </source>
</evidence>
<evidence type="ECO:0000313" key="7">
    <source>
        <dbReference type="Proteomes" id="UP000002058"/>
    </source>
</evidence>
<protein>
    <recommendedName>
        <fullName evidence="5">5-formyltetrahydrofolate cyclo-ligase</fullName>
        <ecNumber evidence="5">6.3.3.2</ecNumber>
    </recommendedName>
</protein>
<evidence type="ECO:0000256" key="5">
    <source>
        <dbReference type="ARBA" id="ARBA00038966"/>
    </source>
</evidence>
<dbReference type="GO" id="GO:0005524">
    <property type="term" value="F:ATP binding"/>
    <property type="evidence" value="ECO:0007669"/>
    <property type="project" value="UniProtKB-KW"/>
</dbReference>
<evidence type="ECO:0000256" key="1">
    <source>
        <dbReference type="ARBA" id="ARBA00010638"/>
    </source>
</evidence>
<dbReference type="GO" id="GO:0005739">
    <property type="term" value="C:mitochondrion"/>
    <property type="evidence" value="ECO:0007669"/>
    <property type="project" value="TreeGrafter"/>
</dbReference>
<dbReference type="AlphaFoldDB" id="C4JFU3"/>
<dbReference type="InterPro" id="IPR024185">
    <property type="entry name" value="FTHF_cligase-like_sf"/>
</dbReference>
<evidence type="ECO:0000313" key="6">
    <source>
        <dbReference type="EMBL" id="EEP77578.1"/>
    </source>
</evidence>
<sequence length="258" mass="28245">MASLQAAKKELRGQIKKVLSGLSAESINKQSATVTKSLLSLPEYQAAKRLSVYLAMPSGEIQTADIVRDAFSQGKQVYVPYIYQLDSVATQGRKSVMEMLALRSVEDYESLQPDKWGIPSLDAGTLATRENCFGGYGLLGLSNPAAEKDESGLDLIVMPGLAFDEKFGRLGHGKGYYDHFIMRSRGQHADATNARRIPYLGKNLCQFPITTCRRLIQSIAALTLEEQVLPPSERVPTAEHDCPVDALIVGDGRVLKRA</sequence>
<keyword evidence="3" id="KW-0067">ATP-binding</keyword>
<dbReference type="Gene3D" id="3.40.50.10420">
    <property type="entry name" value="NagB/RpiA/CoA transferase-like"/>
    <property type="match status" value="1"/>
</dbReference>
<dbReference type="VEuPathDB" id="FungiDB:UREG_02427"/>
<name>C4JFU3_UNCRE</name>
<comment type="catalytic activity">
    <reaction evidence="4">
        <text>(6S)-5-formyl-5,6,7,8-tetrahydrofolate + ATP = (6R)-5,10-methenyltetrahydrofolate + ADP + phosphate</text>
        <dbReference type="Rhea" id="RHEA:10488"/>
        <dbReference type="ChEBI" id="CHEBI:30616"/>
        <dbReference type="ChEBI" id="CHEBI:43474"/>
        <dbReference type="ChEBI" id="CHEBI:57455"/>
        <dbReference type="ChEBI" id="CHEBI:57457"/>
        <dbReference type="ChEBI" id="CHEBI:456216"/>
        <dbReference type="EC" id="6.3.3.2"/>
    </reaction>
</comment>
<dbReference type="OMA" id="METHDEP"/>
<dbReference type="Proteomes" id="UP000002058">
    <property type="component" value="Unassembled WGS sequence"/>
</dbReference>
<gene>
    <name evidence="6" type="ORF">UREG_02427</name>
</gene>
<dbReference type="RefSeq" id="XP_002542911.1">
    <property type="nucleotide sequence ID" value="XM_002542865.1"/>
</dbReference>
<dbReference type="EMBL" id="CH476615">
    <property type="protein sequence ID" value="EEP77578.1"/>
    <property type="molecule type" value="Genomic_DNA"/>
</dbReference>
<dbReference type="InterPro" id="IPR037171">
    <property type="entry name" value="NagB/RpiA_transferase-like"/>
</dbReference>
<keyword evidence="2" id="KW-0547">Nucleotide-binding</keyword>
<comment type="similarity">
    <text evidence="1">Belongs to the 5-formyltetrahydrofolate cyclo-ligase family.</text>
</comment>
<dbReference type="OrthoDB" id="2015992at2759"/>
<keyword evidence="7" id="KW-1185">Reference proteome</keyword>
<dbReference type="HOGENOM" id="CLU_066245_2_1_1"/>
<dbReference type="SUPFAM" id="SSF100950">
    <property type="entry name" value="NagB/RpiA/CoA transferase-like"/>
    <property type="match status" value="1"/>
</dbReference>
<evidence type="ECO:0000256" key="3">
    <source>
        <dbReference type="ARBA" id="ARBA00022840"/>
    </source>
</evidence>
<dbReference type="eggNOG" id="KOG3093">
    <property type="taxonomic scope" value="Eukaryota"/>
</dbReference>